<evidence type="ECO:0000313" key="12">
    <source>
        <dbReference type="Proteomes" id="UP000239576"/>
    </source>
</evidence>
<comment type="function">
    <text evidence="9 10">Catalyzes hydrolysis of the D-alanyl-D-alanine dipeptide.</text>
</comment>
<accession>A0A2T1DSY1</accession>
<dbReference type="GO" id="GO:0160237">
    <property type="term" value="F:D-Ala-D-Ala dipeptidase activity"/>
    <property type="evidence" value="ECO:0007669"/>
    <property type="project" value="UniProtKB-EC"/>
</dbReference>
<keyword evidence="6 9" id="KW-0224">Dipeptidase</keyword>
<feature type="binding site" evidence="9">
    <location>
        <position position="141"/>
    </location>
    <ligand>
        <name>Zn(2+)</name>
        <dbReference type="ChEBI" id="CHEBI:29105"/>
        <note>catalytic</note>
    </ligand>
</feature>
<dbReference type="Gene3D" id="3.30.1380.10">
    <property type="match status" value="1"/>
</dbReference>
<keyword evidence="7 9" id="KW-0482">Metalloprotease</keyword>
<dbReference type="SUPFAM" id="SSF55166">
    <property type="entry name" value="Hedgehog/DD-peptidase"/>
    <property type="match status" value="1"/>
</dbReference>
<name>A0A2T1DSY1_9CYAN</name>
<evidence type="ECO:0000256" key="1">
    <source>
        <dbReference type="ARBA" id="ARBA00001362"/>
    </source>
</evidence>
<evidence type="ECO:0000313" key="11">
    <source>
        <dbReference type="EMBL" id="PSB23592.1"/>
    </source>
</evidence>
<feature type="binding site" evidence="9">
    <location>
        <position position="206"/>
    </location>
    <ligand>
        <name>Zn(2+)</name>
        <dbReference type="ChEBI" id="CHEBI:29105"/>
        <note>catalytic</note>
    </ligand>
</feature>
<keyword evidence="2 9" id="KW-0645">Protease</keyword>
<protein>
    <recommendedName>
        <fullName evidence="9 10">D-alanyl-D-alanine dipeptidase</fullName>
        <shortName evidence="9 10">D-Ala-D-Ala dipeptidase</shortName>
        <ecNumber evidence="9 10">3.4.13.22</ecNumber>
    </recommendedName>
</protein>
<sequence>MKPYQHVAIVECDEPLLPIPEDHFAFVCPHPYAKIGAPYGNKSPFYLRDGVIQRLSEAQTTLQQHHPGWRLQIFDAYRPIAVQQYMVDYTLREVAQAKGLQPDQLTELQRQELLELVYEFWAAPSANPATPPPHSTGGAIDLTLVDETDRVVDMGSPIDELSPRSYPDHFALSEDLRDRAFHQHRQLLRSVMLAAGFQQHLNEWWHFCLGDQMWAWLTNQGTMGGVVARYGRMQDER</sequence>
<dbReference type="HAMAP" id="MF_01924">
    <property type="entry name" value="A_A_dipeptidase"/>
    <property type="match status" value="1"/>
</dbReference>
<keyword evidence="4 9" id="KW-0378">Hydrolase</keyword>
<dbReference type="Proteomes" id="UP000239576">
    <property type="component" value="Unassembled WGS sequence"/>
</dbReference>
<dbReference type="PANTHER" id="PTHR43126:SF2">
    <property type="entry name" value="D-ALANYL-D-ALANINE DIPEPTIDASE"/>
    <property type="match status" value="1"/>
</dbReference>
<dbReference type="PIRSF" id="PIRSF026671">
    <property type="entry name" value="AA_dipeptidase"/>
    <property type="match status" value="1"/>
</dbReference>
<feature type="site" description="Transition state stabilizer" evidence="9">
    <location>
        <position position="78"/>
    </location>
</feature>
<comment type="catalytic activity">
    <reaction evidence="1 9 10">
        <text>D-alanyl-D-alanine + H2O = 2 D-alanine</text>
        <dbReference type="Rhea" id="RHEA:20661"/>
        <dbReference type="ChEBI" id="CHEBI:15377"/>
        <dbReference type="ChEBI" id="CHEBI:57416"/>
        <dbReference type="ChEBI" id="CHEBI:57822"/>
        <dbReference type="EC" id="3.4.13.22"/>
    </reaction>
</comment>
<keyword evidence="12" id="KW-1185">Reference proteome</keyword>
<comment type="caution">
    <text evidence="11">The sequence shown here is derived from an EMBL/GenBank/DDBJ whole genome shotgun (WGS) entry which is preliminary data.</text>
</comment>
<comment type="cofactor">
    <cofactor evidence="9">
        <name>Zn(2+)</name>
        <dbReference type="ChEBI" id="CHEBI:29105"/>
    </cofactor>
    <text evidence="9">Binds 1 zinc ion per subunit.</text>
</comment>
<reference evidence="12" key="1">
    <citation type="submission" date="2018-02" db="EMBL/GenBank/DDBJ databases">
        <authorList>
            <person name="Moore K."/>
            <person name="Momper L."/>
        </authorList>
    </citation>
    <scope>NUCLEOTIDE SEQUENCE [LARGE SCALE GENOMIC DNA]</scope>
    <source>
        <strain evidence="12">ULC18</strain>
    </source>
</reference>
<reference evidence="11 12" key="2">
    <citation type="submission" date="2018-03" db="EMBL/GenBank/DDBJ databases">
        <title>The ancient ancestry and fast evolution of plastids.</title>
        <authorList>
            <person name="Moore K.R."/>
            <person name="Magnabosco C."/>
            <person name="Momper L."/>
            <person name="Gold D.A."/>
            <person name="Bosak T."/>
            <person name="Fournier G.P."/>
        </authorList>
    </citation>
    <scope>NUCLEOTIDE SEQUENCE [LARGE SCALE GENOMIC DNA]</scope>
    <source>
        <strain evidence="11 12">ULC18</strain>
    </source>
</reference>
<keyword evidence="5 9" id="KW-0862">Zinc</keyword>
<evidence type="ECO:0000256" key="2">
    <source>
        <dbReference type="ARBA" id="ARBA00022670"/>
    </source>
</evidence>
<feature type="active site" description="Proton donor/acceptor" evidence="9">
    <location>
        <position position="203"/>
    </location>
</feature>
<evidence type="ECO:0000256" key="9">
    <source>
        <dbReference type="HAMAP-Rule" id="MF_01924"/>
    </source>
</evidence>
<dbReference type="CDD" id="cd14843">
    <property type="entry name" value="D-Ala-D-Ala_dipeptidase_like"/>
    <property type="match status" value="1"/>
</dbReference>
<dbReference type="RefSeq" id="WP_106261025.1">
    <property type="nucleotide sequence ID" value="NZ_CAWNSW010000141.1"/>
</dbReference>
<evidence type="ECO:0000256" key="5">
    <source>
        <dbReference type="ARBA" id="ARBA00022833"/>
    </source>
</evidence>
<dbReference type="GO" id="GO:0006508">
    <property type="term" value="P:proteolysis"/>
    <property type="evidence" value="ECO:0007669"/>
    <property type="project" value="UniProtKB-KW"/>
</dbReference>
<dbReference type="InterPro" id="IPR009045">
    <property type="entry name" value="Zn_M74/Hedgehog-like"/>
</dbReference>
<evidence type="ECO:0000256" key="10">
    <source>
        <dbReference type="PIRNR" id="PIRNR026671"/>
    </source>
</evidence>
<comment type="similarity">
    <text evidence="9 10">Belongs to the peptidase M15D family.</text>
</comment>
<evidence type="ECO:0000256" key="8">
    <source>
        <dbReference type="ARBA" id="ARBA00023316"/>
    </source>
</evidence>
<evidence type="ECO:0000256" key="6">
    <source>
        <dbReference type="ARBA" id="ARBA00022997"/>
    </source>
</evidence>
<evidence type="ECO:0000256" key="3">
    <source>
        <dbReference type="ARBA" id="ARBA00022723"/>
    </source>
</evidence>
<feature type="binding site" evidence="9">
    <location>
        <position position="134"/>
    </location>
    <ligand>
        <name>Zn(2+)</name>
        <dbReference type="ChEBI" id="CHEBI:29105"/>
        <note>catalytic</note>
    </ligand>
</feature>
<gene>
    <name evidence="11" type="ORF">C7B82_30380</name>
</gene>
<organism evidence="11 12">
    <name type="scientific">Stenomitos frigidus ULC18</name>
    <dbReference type="NCBI Taxonomy" id="2107698"/>
    <lineage>
        <taxon>Bacteria</taxon>
        <taxon>Bacillati</taxon>
        <taxon>Cyanobacteriota</taxon>
        <taxon>Cyanophyceae</taxon>
        <taxon>Leptolyngbyales</taxon>
        <taxon>Leptolyngbyaceae</taxon>
        <taxon>Stenomitos</taxon>
    </lineage>
</organism>
<dbReference type="GO" id="GO:0008270">
    <property type="term" value="F:zinc ion binding"/>
    <property type="evidence" value="ECO:0007669"/>
    <property type="project" value="UniProtKB-UniRule"/>
</dbReference>
<proteinExistence type="inferred from homology"/>
<dbReference type="EC" id="3.4.13.22" evidence="9 10"/>
<dbReference type="GO" id="GO:0008237">
    <property type="term" value="F:metallopeptidase activity"/>
    <property type="evidence" value="ECO:0007669"/>
    <property type="project" value="UniProtKB-KW"/>
</dbReference>
<dbReference type="PANTHER" id="PTHR43126">
    <property type="entry name" value="D-ALANYL-D-ALANINE DIPEPTIDASE"/>
    <property type="match status" value="1"/>
</dbReference>
<keyword evidence="3 9" id="KW-0479">Metal-binding</keyword>
<dbReference type="Pfam" id="PF01427">
    <property type="entry name" value="Peptidase_M15"/>
    <property type="match status" value="1"/>
</dbReference>
<dbReference type="InterPro" id="IPR000755">
    <property type="entry name" value="A_A_dipeptidase"/>
</dbReference>
<keyword evidence="8 10" id="KW-0961">Cell wall biogenesis/degradation</keyword>
<dbReference type="EMBL" id="PVWK01000160">
    <property type="protein sequence ID" value="PSB23592.1"/>
    <property type="molecule type" value="Genomic_DNA"/>
</dbReference>
<dbReference type="OrthoDB" id="9801430at2"/>
<evidence type="ECO:0000256" key="7">
    <source>
        <dbReference type="ARBA" id="ARBA00023049"/>
    </source>
</evidence>
<evidence type="ECO:0000256" key="4">
    <source>
        <dbReference type="ARBA" id="ARBA00022801"/>
    </source>
</evidence>
<dbReference type="GO" id="GO:0071555">
    <property type="term" value="P:cell wall organization"/>
    <property type="evidence" value="ECO:0007669"/>
    <property type="project" value="UniProtKB-KW"/>
</dbReference>
<dbReference type="AlphaFoldDB" id="A0A2T1DSY1"/>